<feature type="signal peptide" evidence="1">
    <location>
        <begin position="1"/>
        <end position="21"/>
    </location>
</feature>
<dbReference type="OMA" id="ELAGQHW"/>
<dbReference type="HOGENOM" id="CLU_2063933_0_0_1"/>
<name>B4K590_DROMO</name>
<gene>
    <name evidence="2" type="primary">Dmoj\GI24625</name>
    <name evidence="2" type="ORF">Dmoj_GI24625</name>
</gene>
<evidence type="ECO:0000313" key="3">
    <source>
        <dbReference type="Proteomes" id="UP000009192"/>
    </source>
</evidence>
<protein>
    <recommendedName>
        <fullName evidence="4">Protein TsetseEP domain-containing protein</fullName>
    </recommendedName>
</protein>
<dbReference type="EMBL" id="CH933806">
    <property type="protein sequence ID" value="EDW15090.1"/>
    <property type="molecule type" value="Genomic_DNA"/>
</dbReference>
<keyword evidence="3" id="KW-1185">Reference proteome</keyword>
<keyword evidence="1" id="KW-0732">Signal</keyword>
<evidence type="ECO:0000256" key="1">
    <source>
        <dbReference type="SAM" id="SignalP"/>
    </source>
</evidence>
<sequence length="120" mass="12980">MSTTATVIVISVWMCLVLAKAQDVTVELTLQRGVVAERTLRAAIEEKLPPTAEAQQDGAYVLDTFQVGLKGCETQLRANKQVAEYNNCVSTLQGLAMASVGELAGQHWARSGASRPTLFW</sequence>
<dbReference type="Proteomes" id="UP000009192">
    <property type="component" value="Unassembled WGS sequence"/>
</dbReference>
<accession>B4K590</accession>
<feature type="chain" id="PRO_5002813319" description="Protein TsetseEP domain-containing protein" evidence="1">
    <location>
        <begin position="22"/>
        <end position="120"/>
    </location>
</feature>
<organism evidence="2 3">
    <name type="scientific">Drosophila mojavensis</name>
    <name type="common">Fruit fly</name>
    <dbReference type="NCBI Taxonomy" id="7230"/>
    <lineage>
        <taxon>Eukaryota</taxon>
        <taxon>Metazoa</taxon>
        <taxon>Ecdysozoa</taxon>
        <taxon>Arthropoda</taxon>
        <taxon>Hexapoda</taxon>
        <taxon>Insecta</taxon>
        <taxon>Pterygota</taxon>
        <taxon>Neoptera</taxon>
        <taxon>Endopterygota</taxon>
        <taxon>Diptera</taxon>
        <taxon>Brachycera</taxon>
        <taxon>Muscomorpha</taxon>
        <taxon>Ephydroidea</taxon>
        <taxon>Drosophilidae</taxon>
        <taxon>Drosophila</taxon>
    </lineage>
</organism>
<dbReference type="KEGG" id="dmo:Dmoj_GI24625"/>
<evidence type="ECO:0008006" key="4">
    <source>
        <dbReference type="Google" id="ProtNLM"/>
    </source>
</evidence>
<dbReference type="InParanoid" id="B4K590"/>
<dbReference type="AlphaFoldDB" id="B4K590"/>
<evidence type="ECO:0000313" key="2">
    <source>
        <dbReference type="EMBL" id="EDW15090.1"/>
    </source>
</evidence>
<proteinExistence type="predicted"/>
<dbReference type="OrthoDB" id="7826482at2759"/>
<dbReference type="PhylomeDB" id="B4K590"/>
<dbReference type="FunCoup" id="B4K590">
    <property type="interactions" value="1"/>
</dbReference>
<reference evidence="2 3" key="1">
    <citation type="journal article" date="2007" name="Nature">
        <title>Evolution of genes and genomes on the Drosophila phylogeny.</title>
        <authorList>
            <consortium name="Drosophila 12 Genomes Consortium"/>
            <person name="Clark A.G."/>
            <person name="Eisen M.B."/>
            <person name="Smith D.R."/>
            <person name="Bergman C.M."/>
            <person name="Oliver B."/>
            <person name="Markow T.A."/>
            <person name="Kaufman T.C."/>
            <person name="Kellis M."/>
            <person name="Gelbart W."/>
            <person name="Iyer V.N."/>
            <person name="Pollard D.A."/>
            <person name="Sackton T.B."/>
            <person name="Larracuente A.M."/>
            <person name="Singh N.D."/>
            <person name="Abad J.P."/>
            <person name="Abt D.N."/>
            <person name="Adryan B."/>
            <person name="Aguade M."/>
            <person name="Akashi H."/>
            <person name="Anderson W.W."/>
            <person name="Aquadro C.F."/>
            <person name="Ardell D.H."/>
            <person name="Arguello R."/>
            <person name="Artieri C.G."/>
            <person name="Barbash D.A."/>
            <person name="Barker D."/>
            <person name="Barsanti P."/>
            <person name="Batterham P."/>
            <person name="Batzoglou S."/>
            <person name="Begun D."/>
            <person name="Bhutkar A."/>
            <person name="Blanco E."/>
            <person name="Bosak S.A."/>
            <person name="Bradley R.K."/>
            <person name="Brand A.D."/>
            <person name="Brent M.R."/>
            <person name="Brooks A.N."/>
            <person name="Brown R.H."/>
            <person name="Butlin R.K."/>
            <person name="Caggese C."/>
            <person name="Calvi B.R."/>
            <person name="Bernardo de Carvalho A."/>
            <person name="Caspi A."/>
            <person name="Castrezana S."/>
            <person name="Celniker S.E."/>
            <person name="Chang J.L."/>
            <person name="Chapple C."/>
            <person name="Chatterji S."/>
            <person name="Chinwalla A."/>
            <person name="Civetta A."/>
            <person name="Clifton S.W."/>
            <person name="Comeron J.M."/>
            <person name="Costello J.C."/>
            <person name="Coyne J.A."/>
            <person name="Daub J."/>
            <person name="David R.G."/>
            <person name="Delcher A.L."/>
            <person name="Delehaunty K."/>
            <person name="Do C.B."/>
            <person name="Ebling H."/>
            <person name="Edwards K."/>
            <person name="Eickbush T."/>
            <person name="Evans J.D."/>
            <person name="Filipski A."/>
            <person name="Findeiss S."/>
            <person name="Freyhult E."/>
            <person name="Fulton L."/>
            <person name="Fulton R."/>
            <person name="Garcia A.C."/>
            <person name="Gardiner A."/>
            <person name="Garfield D.A."/>
            <person name="Garvin B.E."/>
            <person name="Gibson G."/>
            <person name="Gilbert D."/>
            <person name="Gnerre S."/>
            <person name="Godfrey J."/>
            <person name="Good R."/>
            <person name="Gotea V."/>
            <person name="Gravely B."/>
            <person name="Greenberg A.J."/>
            <person name="Griffiths-Jones S."/>
            <person name="Gross S."/>
            <person name="Guigo R."/>
            <person name="Gustafson E.A."/>
            <person name="Haerty W."/>
            <person name="Hahn M.W."/>
            <person name="Halligan D.L."/>
            <person name="Halpern A.L."/>
            <person name="Halter G.M."/>
            <person name="Han M.V."/>
            <person name="Heger A."/>
            <person name="Hillier L."/>
            <person name="Hinrichs A.S."/>
            <person name="Holmes I."/>
            <person name="Hoskins R.A."/>
            <person name="Hubisz M.J."/>
            <person name="Hultmark D."/>
            <person name="Huntley M.A."/>
            <person name="Jaffe D.B."/>
            <person name="Jagadeeshan S."/>
            <person name="Jeck W.R."/>
            <person name="Johnson J."/>
            <person name="Jones C.D."/>
            <person name="Jordan W.C."/>
            <person name="Karpen G.H."/>
            <person name="Kataoka E."/>
            <person name="Keightley P.D."/>
            <person name="Kheradpour P."/>
            <person name="Kirkness E.F."/>
            <person name="Koerich L.B."/>
            <person name="Kristiansen K."/>
            <person name="Kudrna D."/>
            <person name="Kulathinal R.J."/>
            <person name="Kumar S."/>
            <person name="Kwok R."/>
            <person name="Lander E."/>
            <person name="Langley C.H."/>
            <person name="Lapoint R."/>
            <person name="Lazzaro B.P."/>
            <person name="Lee S.J."/>
            <person name="Levesque L."/>
            <person name="Li R."/>
            <person name="Lin C.F."/>
            <person name="Lin M.F."/>
            <person name="Lindblad-Toh K."/>
            <person name="Llopart A."/>
            <person name="Long M."/>
            <person name="Low L."/>
            <person name="Lozovsky E."/>
            <person name="Lu J."/>
            <person name="Luo M."/>
            <person name="Machado C.A."/>
            <person name="Makalowski W."/>
            <person name="Marzo M."/>
            <person name="Matsuda M."/>
            <person name="Matzkin L."/>
            <person name="McAllister B."/>
            <person name="McBride C.S."/>
            <person name="McKernan B."/>
            <person name="McKernan K."/>
            <person name="Mendez-Lago M."/>
            <person name="Minx P."/>
            <person name="Mollenhauer M.U."/>
            <person name="Montooth K."/>
            <person name="Mount S.M."/>
            <person name="Mu X."/>
            <person name="Myers E."/>
            <person name="Negre B."/>
            <person name="Newfeld S."/>
            <person name="Nielsen R."/>
            <person name="Noor M.A."/>
            <person name="O'Grady P."/>
            <person name="Pachter L."/>
            <person name="Papaceit M."/>
            <person name="Parisi M.J."/>
            <person name="Parisi M."/>
            <person name="Parts L."/>
            <person name="Pedersen J.S."/>
            <person name="Pesole G."/>
            <person name="Phillippy A.M."/>
            <person name="Ponting C.P."/>
            <person name="Pop M."/>
            <person name="Porcelli D."/>
            <person name="Powell J.R."/>
            <person name="Prohaska S."/>
            <person name="Pruitt K."/>
            <person name="Puig M."/>
            <person name="Quesneville H."/>
            <person name="Ram K.R."/>
            <person name="Rand D."/>
            <person name="Rasmussen M.D."/>
            <person name="Reed L.K."/>
            <person name="Reenan R."/>
            <person name="Reily A."/>
            <person name="Remington K.A."/>
            <person name="Rieger T.T."/>
            <person name="Ritchie M.G."/>
            <person name="Robin C."/>
            <person name="Rogers Y.H."/>
            <person name="Rohde C."/>
            <person name="Rozas J."/>
            <person name="Rubenfield M.J."/>
            <person name="Ruiz A."/>
            <person name="Russo S."/>
            <person name="Salzberg S.L."/>
            <person name="Sanchez-Gracia A."/>
            <person name="Saranga D.J."/>
            <person name="Sato H."/>
            <person name="Schaeffer S.W."/>
            <person name="Schatz M.C."/>
            <person name="Schlenke T."/>
            <person name="Schwartz R."/>
            <person name="Segarra C."/>
            <person name="Singh R.S."/>
            <person name="Sirot L."/>
            <person name="Sirota M."/>
            <person name="Sisneros N.B."/>
            <person name="Smith C.D."/>
            <person name="Smith T.F."/>
            <person name="Spieth J."/>
            <person name="Stage D.E."/>
            <person name="Stark A."/>
            <person name="Stephan W."/>
            <person name="Strausberg R.L."/>
            <person name="Strempel S."/>
            <person name="Sturgill D."/>
            <person name="Sutton G."/>
            <person name="Sutton G.G."/>
            <person name="Tao W."/>
            <person name="Teichmann S."/>
            <person name="Tobari Y.N."/>
            <person name="Tomimura Y."/>
            <person name="Tsolas J.M."/>
            <person name="Valente V.L."/>
            <person name="Venter E."/>
            <person name="Venter J.C."/>
            <person name="Vicario S."/>
            <person name="Vieira F.G."/>
            <person name="Vilella A.J."/>
            <person name="Villasante A."/>
            <person name="Walenz B."/>
            <person name="Wang J."/>
            <person name="Wasserman M."/>
            <person name="Watts T."/>
            <person name="Wilson D."/>
            <person name="Wilson R.K."/>
            <person name="Wing R.A."/>
            <person name="Wolfner M.F."/>
            <person name="Wong A."/>
            <person name="Wong G.K."/>
            <person name="Wu C.I."/>
            <person name="Wu G."/>
            <person name="Yamamoto D."/>
            <person name="Yang H.P."/>
            <person name="Yang S.P."/>
            <person name="Yorke J.A."/>
            <person name="Yoshida K."/>
            <person name="Zdobnov E."/>
            <person name="Zhang P."/>
            <person name="Zhang Y."/>
            <person name="Zimin A.V."/>
            <person name="Baldwin J."/>
            <person name="Abdouelleil A."/>
            <person name="Abdulkadir J."/>
            <person name="Abebe A."/>
            <person name="Abera B."/>
            <person name="Abreu J."/>
            <person name="Acer S.C."/>
            <person name="Aftuck L."/>
            <person name="Alexander A."/>
            <person name="An P."/>
            <person name="Anderson E."/>
            <person name="Anderson S."/>
            <person name="Arachi H."/>
            <person name="Azer M."/>
            <person name="Bachantsang P."/>
            <person name="Barry A."/>
            <person name="Bayul T."/>
            <person name="Berlin A."/>
            <person name="Bessette D."/>
            <person name="Bloom T."/>
            <person name="Blye J."/>
            <person name="Boguslavskiy L."/>
            <person name="Bonnet C."/>
            <person name="Boukhgalter B."/>
            <person name="Bourzgui I."/>
            <person name="Brown A."/>
            <person name="Cahill P."/>
            <person name="Channer S."/>
            <person name="Cheshatsang Y."/>
            <person name="Chuda L."/>
            <person name="Citroen M."/>
            <person name="Collymore A."/>
            <person name="Cooke P."/>
            <person name="Costello M."/>
            <person name="D'Aco K."/>
            <person name="Daza R."/>
            <person name="De Haan G."/>
            <person name="DeGray S."/>
            <person name="DeMaso C."/>
            <person name="Dhargay N."/>
            <person name="Dooley K."/>
            <person name="Dooley E."/>
            <person name="Doricent M."/>
            <person name="Dorje P."/>
            <person name="Dorjee K."/>
            <person name="Dupes A."/>
            <person name="Elong R."/>
            <person name="Falk J."/>
            <person name="Farina A."/>
            <person name="Faro S."/>
            <person name="Ferguson D."/>
            <person name="Fisher S."/>
            <person name="Foley C.D."/>
            <person name="Franke A."/>
            <person name="Friedrich D."/>
            <person name="Gadbois L."/>
            <person name="Gearin G."/>
            <person name="Gearin C.R."/>
            <person name="Giannoukos G."/>
            <person name="Goode T."/>
            <person name="Graham J."/>
            <person name="Grandbois E."/>
            <person name="Grewal S."/>
            <person name="Gyaltsen K."/>
            <person name="Hafez N."/>
            <person name="Hagos B."/>
            <person name="Hall J."/>
            <person name="Henson C."/>
            <person name="Hollinger A."/>
            <person name="Honan T."/>
            <person name="Huard M.D."/>
            <person name="Hughes L."/>
            <person name="Hurhula B."/>
            <person name="Husby M.E."/>
            <person name="Kamat A."/>
            <person name="Kanga B."/>
            <person name="Kashin S."/>
            <person name="Khazanovich D."/>
            <person name="Kisner P."/>
            <person name="Lance K."/>
            <person name="Lara M."/>
            <person name="Lee W."/>
            <person name="Lennon N."/>
            <person name="Letendre F."/>
            <person name="LeVine R."/>
            <person name="Lipovsky A."/>
            <person name="Liu X."/>
            <person name="Liu J."/>
            <person name="Liu S."/>
            <person name="Lokyitsang T."/>
            <person name="Lokyitsang Y."/>
            <person name="Lubonja R."/>
            <person name="Lui A."/>
            <person name="MacDonald P."/>
            <person name="Magnisalis V."/>
            <person name="Maru K."/>
            <person name="Matthews C."/>
            <person name="McCusker W."/>
            <person name="McDonough S."/>
            <person name="Mehta T."/>
            <person name="Meldrim J."/>
            <person name="Meneus L."/>
            <person name="Mihai O."/>
            <person name="Mihalev A."/>
            <person name="Mihova T."/>
            <person name="Mittelman R."/>
            <person name="Mlenga V."/>
            <person name="Montmayeur A."/>
            <person name="Mulrain L."/>
            <person name="Navidi A."/>
            <person name="Naylor J."/>
            <person name="Negash T."/>
            <person name="Nguyen T."/>
            <person name="Nguyen N."/>
            <person name="Nicol R."/>
            <person name="Norbu C."/>
            <person name="Norbu N."/>
            <person name="Novod N."/>
            <person name="O'Neill B."/>
            <person name="Osman S."/>
            <person name="Markiewicz E."/>
            <person name="Oyono O.L."/>
            <person name="Patti C."/>
            <person name="Phunkhang P."/>
            <person name="Pierre F."/>
            <person name="Priest M."/>
            <person name="Raghuraman S."/>
            <person name="Rege F."/>
            <person name="Reyes R."/>
            <person name="Rise C."/>
            <person name="Rogov P."/>
            <person name="Ross K."/>
            <person name="Ryan E."/>
            <person name="Settipalli S."/>
            <person name="Shea T."/>
            <person name="Sherpa N."/>
            <person name="Shi L."/>
            <person name="Shih D."/>
            <person name="Sparrow T."/>
            <person name="Spaulding J."/>
            <person name="Stalker J."/>
            <person name="Stange-Thomann N."/>
            <person name="Stavropoulos S."/>
            <person name="Stone C."/>
            <person name="Strader C."/>
            <person name="Tesfaye S."/>
            <person name="Thomson T."/>
            <person name="Thoulutsang Y."/>
            <person name="Thoulutsang D."/>
            <person name="Topham K."/>
            <person name="Topping I."/>
            <person name="Tsamla T."/>
            <person name="Vassiliev H."/>
            <person name="Vo A."/>
            <person name="Wangchuk T."/>
            <person name="Wangdi T."/>
            <person name="Weiand M."/>
            <person name="Wilkinson J."/>
            <person name="Wilson A."/>
            <person name="Yadav S."/>
            <person name="Young G."/>
            <person name="Yu Q."/>
            <person name="Zembek L."/>
            <person name="Zhong D."/>
            <person name="Zimmer A."/>
            <person name="Zwirko Z."/>
            <person name="Jaffe D.B."/>
            <person name="Alvarez P."/>
            <person name="Brockman W."/>
            <person name="Butler J."/>
            <person name="Chin C."/>
            <person name="Gnerre S."/>
            <person name="Grabherr M."/>
            <person name="Kleber M."/>
            <person name="Mauceli E."/>
            <person name="MacCallum I."/>
        </authorList>
    </citation>
    <scope>NUCLEOTIDE SEQUENCE [LARGE SCALE GENOMIC DNA]</scope>
    <source>
        <strain evidence="3">Tucson 15081-1352.22</strain>
    </source>
</reference>